<dbReference type="Proteomes" id="UP000248161">
    <property type="component" value="Unassembled WGS sequence"/>
</dbReference>
<dbReference type="InterPro" id="IPR002372">
    <property type="entry name" value="PQQ_rpt_dom"/>
</dbReference>
<gene>
    <name evidence="3" type="ORF">CXX69_04460</name>
</gene>
<dbReference type="EMBL" id="PSPG01000008">
    <property type="protein sequence ID" value="PXF21463.1"/>
    <property type="molecule type" value="Genomic_DNA"/>
</dbReference>
<feature type="compositionally biased region" description="Basic residues" evidence="1">
    <location>
        <begin position="7"/>
        <end position="19"/>
    </location>
</feature>
<comment type="caution">
    <text evidence="3">The sequence shown here is derived from an EMBL/GenBank/DDBJ whole genome shotgun (WGS) entry which is preliminary data.</text>
</comment>
<evidence type="ECO:0000313" key="4">
    <source>
        <dbReference type="Proteomes" id="UP000248161"/>
    </source>
</evidence>
<evidence type="ECO:0000259" key="2">
    <source>
        <dbReference type="Pfam" id="PF13360"/>
    </source>
</evidence>
<dbReference type="Gene3D" id="2.130.10.10">
    <property type="entry name" value="YVTN repeat-like/Quinoprotein amine dehydrogenase"/>
    <property type="match status" value="1"/>
</dbReference>
<protein>
    <recommendedName>
        <fullName evidence="2">Pyrrolo-quinoline quinone repeat domain-containing protein</fullName>
    </recommendedName>
</protein>
<dbReference type="SUPFAM" id="SSF50998">
    <property type="entry name" value="Quinoprotein alcohol dehydrogenase-like"/>
    <property type="match status" value="1"/>
</dbReference>
<dbReference type="InterPro" id="IPR015943">
    <property type="entry name" value="WD40/YVTN_repeat-like_dom_sf"/>
</dbReference>
<dbReference type="AlphaFoldDB" id="A0A2V3HQT8"/>
<sequence length="428" mass="45940">MDARARAPTRQHTRASRPHRGGDRLAALPRRFRRVSARQSRAALWRHCLSDLPTRKPDSGASGCGAMGGHTLEGLASLVRNLGSACTLLRIADDDLLAGSQEGELICWSVESGTERWRVEVDGPLSDLAIDGGRVYASASASLHAIDLDTGEILWSRGLEGASDYVQAWDGSVWAVSSVYEIEVSDYTESTVWRFDGMGELQERWTVPERAWHFGLHEDGGVLLGLGRPRCGFLRIRSGEEPEHHQIEGDSPVTVGACGSSGRFLIGHSDGSVSTIVGSDAKTAGEGSSPVRAITGHGDDWIAGQESGQVVSSRGWTTTAAGSVDSLSMGPSTSEGEAVWVSSWKGDGVRISVLDPDGGGSLLEFDHGHRTRHIQASAGKVVLGDSRGRIHLIEAGVLTRRVKESPVPASDDENRERLMERLRQLRGS</sequence>
<reference evidence="3 4" key="1">
    <citation type="journal article" date="2015" name="Nat. Commun.">
        <title>Genomic and transcriptomic evidence for scavenging of diverse organic compounds by widespread deep-sea archaea.</title>
        <authorList>
            <person name="Li M."/>
            <person name="Baker B.J."/>
            <person name="Anantharaman K."/>
            <person name="Jain S."/>
            <person name="Breier J.A."/>
            <person name="Dick G.J."/>
        </authorList>
    </citation>
    <scope>NUCLEOTIDE SEQUENCE [LARGE SCALE GENOMIC DNA]</scope>
    <source>
        <strain evidence="3">Cayman_51_deep</strain>
    </source>
</reference>
<proteinExistence type="predicted"/>
<organism evidence="3 4">
    <name type="scientific">Candidatus Thalassarchaeum betae</name>
    <dbReference type="NCBI Taxonomy" id="2599289"/>
    <lineage>
        <taxon>Archaea</taxon>
        <taxon>Methanobacteriati</taxon>
        <taxon>Thermoplasmatota</taxon>
        <taxon>Candidatus Poseidoniia</taxon>
        <taxon>Candidatus Poseidoniales</taxon>
        <taxon>Candidatus Thalassarchaeaceae</taxon>
        <taxon>Candidatus Thalassarchaeum</taxon>
    </lineage>
</organism>
<name>A0A2V3HQT8_9ARCH</name>
<dbReference type="Pfam" id="PF13360">
    <property type="entry name" value="PQQ_2"/>
    <property type="match status" value="1"/>
</dbReference>
<accession>A0A2V3HQT8</accession>
<feature type="region of interest" description="Disordered" evidence="1">
    <location>
        <begin position="1"/>
        <end position="26"/>
    </location>
</feature>
<dbReference type="InterPro" id="IPR011047">
    <property type="entry name" value="Quinoprotein_ADH-like_sf"/>
</dbReference>
<evidence type="ECO:0000313" key="3">
    <source>
        <dbReference type="EMBL" id="PXF21463.1"/>
    </source>
</evidence>
<evidence type="ECO:0000256" key="1">
    <source>
        <dbReference type="SAM" id="MobiDB-lite"/>
    </source>
</evidence>
<feature type="domain" description="Pyrrolo-quinoline quinone repeat" evidence="2">
    <location>
        <begin position="90"/>
        <end position="162"/>
    </location>
</feature>